<keyword evidence="5" id="KW-0997">Cell inner membrane</keyword>
<dbReference type="InterPro" id="IPR050388">
    <property type="entry name" value="ABC_Ni/Peptide_Import"/>
</dbReference>
<dbReference type="Pfam" id="PF00005">
    <property type="entry name" value="ABC_tran"/>
    <property type="match status" value="1"/>
</dbReference>
<dbReference type="GO" id="GO:0005524">
    <property type="term" value="F:ATP binding"/>
    <property type="evidence" value="ECO:0007669"/>
    <property type="project" value="UniProtKB-KW"/>
</dbReference>
<dbReference type="PROSITE" id="PS50893">
    <property type="entry name" value="ABC_TRANSPORTER_2"/>
    <property type="match status" value="1"/>
</dbReference>
<evidence type="ECO:0000256" key="3">
    <source>
        <dbReference type="ARBA" id="ARBA00022448"/>
    </source>
</evidence>
<evidence type="ECO:0000256" key="4">
    <source>
        <dbReference type="ARBA" id="ARBA00022475"/>
    </source>
</evidence>
<dbReference type="RefSeq" id="WP_013126602.1">
    <property type="nucleotide sequence ID" value="NC_014158.1"/>
</dbReference>
<dbReference type="EMBL" id="CP001966">
    <property type="protein sequence ID" value="ADG78580.1"/>
    <property type="molecule type" value="Genomic_DNA"/>
</dbReference>
<evidence type="ECO:0000259" key="10">
    <source>
        <dbReference type="PROSITE" id="PS50893"/>
    </source>
</evidence>
<evidence type="ECO:0000256" key="8">
    <source>
        <dbReference type="ARBA" id="ARBA00022967"/>
    </source>
</evidence>
<dbReference type="KEGG" id="tpr:Tpau_1968"/>
<evidence type="ECO:0000256" key="1">
    <source>
        <dbReference type="ARBA" id="ARBA00004202"/>
    </source>
</evidence>
<evidence type="ECO:0000256" key="9">
    <source>
        <dbReference type="ARBA" id="ARBA00023136"/>
    </source>
</evidence>
<sequence>MTARTRGLTVRAGTTTVLDGVDLHVPTAAVTALVGESGCGKSMVVAALSGLLPPGVDVSGEVEVSGHVLGARDDGWAELRGRTVGVVPQSAATSFTPVRTVRSQLDEVIRVLDGSRSAEELSVAAGLPAAALDLYPHELSGGMAQRAAVAAAVAAGPPLILADEPTSALDPATAAAVLGLLRTLADAGAAVLVITHDLRSVLSAGCDALAVMRSGRLLYSGSPIAPADHADAEYIRAFFEEVE</sequence>
<keyword evidence="4" id="KW-1003">Cell membrane</keyword>
<protein>
    <submittedName>
        <fullName evidence="11">ABC transporter related protein</fullName>
    </submittedName>
</protein>
<evidence type="ECO:0000313" key="11">
    <source>
        <dbReference type="EMBL" id="ADG78580.1"/>
    </source>
</evidence>
<reference evidence="12" key="1">
    <citation type="submission" date="2010-03" db="EMBL/GenBank/DDBJ databases">
        <title>The complete chromosome of Tsukamurella paurometabola DSM 20162.</title>
        <authorList>
            <consortium name="US DOE Joint Genome Institute (JGI-PGF)"/>
            <person name="Lucas S."/>
            <person name="Copeland A."/>
            <person name="Lapidus A."/>
            <person name="Glavina del Rio T."/>
            <person name="Dalin E."/>
            <person name="Tice H."/>
            <person name="Bruce D."/>
            <person name="Goodwin L."/>
            <person name="Pitluck S."/>
            <person name="Kyrpides N."/>
            <person name="Mavromatis K."/>
            <person name="Ivanova N."/>
            <person name="Mikhailova N."/>
            <person name="Munk A.C."/>
            <person name="Brettin T."/>
            <person name="Detter J.C."/>
            <person name="Tapia R."/>
            <person name="Han C."/>
            <person name="Larimer F."/>
            <person name="Land M."/>
            <person name="Hauser L."/>
            <person name="Markowitz V."/>
            <person name="Cheng J.-F."/>
            <person name="Hugenholtz P."/>
            <person name="Woyke T."/>
            <person name="Wu D."/>
            <person name="Jando M."/>
            <person name="Brambilla E."/>
            <person name="Klenk H.-P."/>
            <person name="Eisen J.A."/>
        </authorList>
    </citation>
    <scope>NUCLEOTIDE SEQUENCE [LARGE SCALE GENOMIC DNA]</scope>
    <source>
        <strain evidence="12">ATCC 8368 / DSM 20162 / CCUG 35730 / CIP 100753 / JCM 10117 / KCTC 9821 / NBRC 16120 / NCIMB 702349 / NCTC 13040</strain>
    </source>
</reference>
<dbReference type="InterPro" id="IPR003439">
    <property type="entry name" value="ABC_transporter-like_ATP-bd"/>
</dbReference>
<keyword evidence="12" id="KW-1185">Reference proteome</keyword>
<keyword evidence="9" id="KW-0472">Membrane</keyword>
<gene>
    <name evidence="11" type="ordered locus">Tpau_1968</name>
</gene>
<dbReference type="SUPFAM" id="SSF52540">
    <property type="entry name" value="P-loop containing nucleoside triphosphate hydrolases"/>
    <property type="match status" value="1"/>
</dbReference>
<evidence type="ECO:0000256" key="2">
    <source>
        <dbReference type="ARBA" id="ARBA00005417"/>
    </source>
</evidence>
<organism evidence="11 12">
    <name type="scientific">Tsukamurella paurometabola (strain ATCC 8368 / DSM 20162 / CCUG 35730 / CIP 100753 / JCM 10117 / KCTC 9821 / NBRC 16120 / NCIMB 702349 / NCTC 13040)</name>
    <name type="common">Corynebacterium paurometabolum</name>
    <dbReference type="NCBI Taxonomy" id="521096"/>
    <lineage>
        <taxon>Bacteria</taxon>
        <taxon>Bacillati</taxon>
        <taxon>Actinomycetota</taxon>
        <taxon>Actinomycetes</taxon>
        <taxon>Mycobacteriales</taxon>
        <taxon>Tsukamurellaceae</taxon>
        <taxon>Tsukamurella</taxon>
    </lineage>
</organism>
<keyword evidence="7" id="KW-0067">ATP-binding</keyword>
<dbReference type="GO" id="GO:0016887">
    <property type="term" value="F:ATP hydrolysis activity"/>
    <property type="evidence" value="ECO:0007669"/>
    <property type="project" value="InterPro"/>
</dbReference>
<keyword evidence="8" id="KW-1278">Translocase</keyword>
<comment type="similarity">
    <text evidence="2">Belongs to the ABC transporter superfamily.</text>
</comment>
<keyword evidence="6" id="KW-0547">Nucleotide-binding</keyword>
<keyword evidence="3" id="KW-0813">Transport</keyword>
<evidence type="ECO:0000256" key="7">
    <source>
        <dbReference type="ARBA" id="ARBA00022840"/>
    </source>
</evidence>
<dbReference type="HOGENOM" id="CLU_000604_1_23_11"/>
<evidence type="ECO:0000313" key="12">
    <source>
        <dbReference type="Proteomes" id="UP000001213"/>
    </source>
</evidence>
<dbReference type="PANTHER" id="PTHR43297">
    <property type="entry name" value="OLIGOPEPTIDE TRANSPORT ATP-BINDING PROTEIN APPD"/>
    <property type="match status" value="1"/>
</dbReference>
<accession>D5UNL2</accession>
<dbReference type="InterPro" id="IPR003593">
    <property type="entry name" value="AAA+_ATPase"/>
</dbReference>
<dbReference type="GO" id="GO:0005886">
    <property type="term" value="C:plasma membrane"/>
    <property type="evidence" value="ECO:0007669"/>
    <property type="project" value="UniProtKB-SubCell"/>
</dbReference>
<evidence type="ECO:0000256" key="6">
    <source>
        <dbReference type="ARBA" id="ARBA00022741"/>
    </source>
</evidence>
<dbReference type="Proteomes" id="UP000001213">
    <property type="component" value="Chromosome"/>
</dbReference>
<feature type="domain" description="ABC transporter" evidence="10">
    <location>
        <begin position="3"/>
        <end position="239"/>
    </location>
</feature>
<name>D5UNL2_TSUPD</name>
<dbReference type="InterPro" id="IPR017871">
    <property type="entry name" value="ABC_transporter-like_CS"/>
</dbReference>
<reference evidence="11 12" key="2">
    <citation type="journal article" date="2011" name="Stand. Genomic Sci.">
        <title>Complete genome sequence of Tsukamurella paurometabola type strain (no. 33).</title>
        <authorList>
            <person name="Munk A.C."/>
            <person name="Lapidus A."/>
            <person name="Lucas S."/>
            <person name="Nolan M."/>
            <person name="Tice H."/>
            <person name="Cheng J.F."/>
            <person name="Del Rio T.G."/>
            <person name="Goodwin L."/>
            <person name="Pitluck S."/>
            <person name="Liolios K."/>
            <person name="Huntemann M."/>
            <person name="Ivanova N."/>
            <person name="Mavromatis K."/>
            <person name="Mikhailova N."/>
            <person name="Pati A."/>
            <person name="Chen A."/>
            <person name="Palaniappan K."/>
            <person name="Tapia R."/>
            <person name="Han C."/>
            <person name="Land M."/>
            <person name="Hauser L."/>
            <person name="Chang Y.J."/>
            <person name="Jeffries C.D."/>
            <person name="Brettin T."/>
            <person name="Yasawong M."/>
            <person name="Brambilla E.M."/>
            <person name="Rohde M."/>
            <person name="Sikorski J."/>
            <person name="Goker M."/>
            <person name="Detter J.C."/>
            <person name="Woyke T."/>
            <person name="Bristow J."/>
            <person name="Eisen J.A."/>
            <person name="Markowitz V."/>
            <person name="Hugenholtz P."/>
            <person name="Kyrpides N.C."/>
            <person name="Klenk H.P."/>
        </authorList>
    </citation>
    <scope>NUCLEOTIDE SEQUENCE [LARGE SCALE GENOMIC DNA]</scope>
    <source>
        <strain evidence="12">ATCC 8368 / DSM 20162 / CCUG 35730 / CIP 100753 / JCM 10117 / KCTC 9821 / NBRC 16120 / NCIMB 702349 / NCTC 13040</strain>
    </source>
</reference>
<dbReference type="SMART" id="SM00382">
    <property type="entry name" value="AAA"/>
    <property type="match status" value="1"/>
</dbReference>
<comment type="subcellular location">
    <subcellularLocation>
        <location evidence="1">Cell membrane</location>
        <topology evidence="1">Peripheral membrane protein</topology>
    </subcellularLocation>
</comment>
<dbReference type="eggNOG" id="COG0444">
    <property type="taxonomic scope" value="Bacteria"/>
</dbReference>
<dbReference type="PROSITE" id="PS00211">
    <property type="entry name" value="ABC_TRANSPORTER_1"/>
    <property type="match status" value="1"/>
</dbReference>
<dbReference type="Gene3D" id="3.40.50.300">
    <property type="entry name" value="P-loop containing nucleotide triphosphate hydrolases"/>
    <property type="match status" value="1"/>
</dbReference>
<evidence type="ECO:0000256" key="5">
    <source>
        <dbReference type="ARBA" id="ARBA00022519"/>
    </source>
</evidence>
<proteinExistence type="inferred from homology"/>
<dbReference type="STRING" id="521096.Tpau_1968"/>
<dbReference type="PANTHER" id="PTHR43297:SF14">
    <property type="entry name" value="ATPASE AAA-TYPE CORE DOMAIN-CONTAINING PROTEIN"/>
    <property type="match status" value="1"/>
</dbReference>
<dbReference type="AlphaFoldDB" id="D5UNL2"/>
<dbReference type="InterPro" id="IPR027417">
    <property type="entry name" value="P-loop_NTPase"/>
</dbReference>